<evidence type="ECO:0000259" key="8">
    <source>
        <dbReference type="PROSITE" id="PS50110"/>
    </source>
</evidence>
<keyword evidence="4" id="KW-0902">Two-component regulatory system</keyword>
<dbReference type="PANTHER" id="PTHR45339:SF5">
    <property type="entry name" value="HISTIDINE KINASE"/>
    <property type="match status" value="1"/>
</dbReference>
<gene>
    <name evidence="9" type="ORF">SAMN04488071_1893</name>
</gene>
<dbReference type="EMBL" id="FNAK01000004">
    <property type="protein sequence ID" value="SDE04316.1"/>
    <property type="molecule type" value="Genomic_DNA"/>
</dbReference>
<evidence type="ECO:0000256" key="4">
    <source>
        <dbReference type="ARBA" id="ARBA00023012"/>
    </source>
</evidence>
<dbReference type="InterPro" id="IPR004358">
    <property type="entry name" value="Sig_transdc_His_kin-like_C"/>
</dbReference>
<evidence type="ECO:0000256" key="2">
    <source>
        <dbReference type="ARBA" id="ARBA00012438"/>
    </source>
</evidence>
<feature type="domain" description="Response regulatory" evidence="8">
    <location>
        <begin position="449"/>
        <end position="566"/>
    </location>
</feature>
<dbReference type="SMART" id="SM00448">
    <property type="entry name" value="REC"/>
    <property type="match status" value="1"/>
</dbReference>
<evidence type="ECO:0000259" key="7">
    <source>
        <dbReference type="PROSITE" id="PS50109"/>
    </source>
</evidence>
<name>A0A1G6ZRX3_9PROT</name>
<dbReference type="Gene3D" id="3.30.565.10">
    <property type="entry name" value="Histidine kinase-like ATPase, C-terminal domain"/>
    <property type="match status" value="1"/>
</dbReference>
<evidence type="ECO:0000256" key="1">
    <source>
        <dbReference type="ARBA" id="ARBA00000085"/>
    </source>
</evidence>
<evidence type="ECO:0000256" key="3">
    <source>
        <dbReference type="ARBA" id="ARBA00022553"/>
    </source>
</evidence>
<dbReference type="STRING" id="637679.GCA_001550055_01962"/>
<dbReference type="EC" id="2.7.13.3" evidence="2"/>
<dbReference type="AlphaFoldDB" id="A0A1G6ZRX3"/>
<keyword evidence="10" id="KW-1185">Reference proteome</keyword>
<evidence type="ECO:0000313" key="9">
    <source>
        <dbReference type="EMBL" id="SDE04316.1"/>
    </source>
</evidence>
<feature type="transmembrane region" description="Helical" evidence="6">
    <location>
        <begin position="48"/>
        <end position="70"/>
    </location>
</feature>
<dbReference type="InterPro" id="IPR036890">
    <property type="entry name" value="HATPase_C_sf"/>
</dbReference>
<evidence type="ECO:0000256" key="5">
    <source>
        <dbReference type="PROSITE-ProRule" id="PRU00169"/>
    </source>
</evidence>
<feature type="domain" description="Histidine kinase" evidence="7">
    <location>
        <begin position="205"/>
        <end position="425"/>
    </location>
</feature>
<dbReference type="Proteomes" id="UP000183685">
    <property type="component" value="Unassembled WGS sequence"/>
</dbReference>
<comment type="catalytic activity">
    <reaction evidence="1">
        <text>ATP + protein L-histidine = ADP + protein N-phospho-L-histidine.</text>
        <dbReference type="EC" id="2.7.13.3"/>
    </reaction>
</comment>
<dbReference type="CDD" id="cd00082">
    <property type="entry name" value="HisKA"/>
    <property type="match status" value="1"/>
</dbReference>
<dbReference type="SUPFAM" id="SSF47384">
    <property type="entry name" value="Homodimeric domain of signal transducing histidine kinase"/>
    <property type="match status" value="1"/>
</dbReference>
<keyword evidence="6" id="KW-1133">Transmembrane helix</keyword>
<keyword evidence="3 5" id="KW-0597">Phosphoprotein</keyword>
<dbReference type="Pfam" id="PF00512">
    <property type="entry name" value="HisKA"/>
    <property type="match status" value="1"/>
</dbReference>
<dbReference type="InterPro" id="IPR036097">
    <property type="entry name" value="HisK_dim/P_sf"/>
</dbReference>
<dbReference type="Pfam" id="PF02518">
    <property type="entry name" value="HATPase_c"/>
    <property type="match status" value="1"/>
</dbReference>
<feature type="modified residue" description="4-aspartylphosphate" evidence="5">
    <location>
        <position position="500"/>
    </location>
</feature>
<keyword evidence="9" id="KW-0418">Kinase</keyword>
<evidence type="ECO:0000313" key="10">
    <source>
        <dbReference type="Proteomes" id="UP000183685"/>
    </source>
</evidence>
<dbReference type="SMART" id="SM00387">
    <property type="entry name" value="HATPase_c"/>
    <property type="match status" value="1"/>
</dbReference>
<dbReference type="PRINTS" id="PR00344">
    <property type="entry name" value="BCTRLSENSOR"/>
</dbReference>
<dbReference type="PROSITE" id="PS50110">
    <property type="entry name" value="RESPONSE_REGULATORY"/>
    <property type="match status" value="1"/>
</dbReference>
<dbReference type="GO" id="GO:0000155">
    <property type="term" value="F:phosphorelay sensor kinase activity"/>
    <property type="evidence" value="ECO:0007669"/>
    <property type="project" value="InterPro"/>
</dbReference>
<dbReference type="SUPFAM" id="SSF52172">
    <property type="entry name" value="CheY-like"/>
    <property type="match status" value="1"/>
</dbReference>
<sequence length="570" mass="61704">MDQHYTAEAVQSEMNVIAQNYLKMLGLTLALYYGLRSVGYFLKFPPEIVPYLAAISIPSALIGIGVFLYCRIRQLPQVKIELTTFFLGCLVILNVFGNMYLTGNKNQFFSAGLAIIVFGISTTQLRVWFALVLLCVATFIVAAANMPVLGVEVISLLIGCLLISIAAFFTRAPAIRKRVELQLELEDKADSLEGALKAKDRFLANMSHELRTPMTGVLGMMDLLRSTELNSEQDQLLKTAKTSAGYLLAIINDILDYSKLESGKFELNVGPMDALAMTRDVAGMLRSQAEAKGISVTVHTPAAGDLWVLGDSVRLGQILFNLLGNAIKFTEKGGADIYLDAEEEGDTVRLTWRVCDSGAGIPKDRIGTLFERFEQLGDDTTRAQTGTGLGLAIIKELVALMEGDISVESTVGEGSEFRVAVTLPKSQKVLREASVQAASESMAAVGHLKVLVAEDNLVNQVLIRKLMTAKGWEVMVVANGEAAVEAALAEKPGFDLVLMDVRMPVMDGPTATGIIKEKMKSPPPIIALTANTLTPDVESYLAAGMDAHVGKPIVIEELMETIQSLLKPGR</sequence>
<dbReference type="CDD" id="cd17546">
    <property type="entry name" value="REC_hyHK_CKI1_RcsC-like"/>
    <property type="match status" value="1"/>
</dbReference>
<dbReference type="InterPro" id="IPR003661">
    <property type="entry name" value="HisK_dim/P_dom"/>
</dbReference>
<keyword evidence="9" id="KW-0808">Transferase</keyword>
<feature type="transmembrane region" description="Helical" evidence="6">
    <location>
        <begin position="21"/>
        <end position="42"/>
    </location>
</feature>
<dbReference type="FunFam" id="3.30.565.10:FF:000010">
    <property type="entry name" value="Sensor histidine kinase RcsC"/>
    <property type="match status" value="1"/>
</dbReference>
<dbReference type="SUPFAM" id="SSF55874">
    <property type="entry name" value="ATPase domain of HSP90 chaperone/DNA topoisomerase II/histidine kinase"/>
    <property type="match status" value="1"/>
</dbReference>
<evidence type="ECO:0000256" key="6">
    <source>
        <dbReference type="SAM" id="Phobius"/>
    </source>
</evidence>
<dbReference type="Gene3D" id="1.10.287.130">
    <property type="match status" value="1"/>
</dbReference>
<dbReference type="CDD" id="cd16922">
    <property type="entry name" value="HATPase_EvgS-ArcB-TorS-like"/>
    <property type="match status" value="1"/>
</dbReference>
<dbReference type="InterPro" id="IPR001789">
    <property type="entry name" value="Sig_transdc_resp-reg_receiver"/>
</dbReference>
<feature type="transmembrane region" description="Helical" evidence="6">
    <location>
        <begin position="82"/>
        <end position="101"/>
    </location>
</feature>
<reference evidence="9 10" key="1">
    <citation type="submission" date="2016-10" db="EMBL/GenBank/DDBJ databases">
        <authorList>
            <person name="de Groot N.N."/>
        </authorList>
    </citation>
    <scope>NUCLEOTIDE SEQUENCE [LARGE SCALE GENOMIC DNA]</scope>
    <source>
        <strain evidence="9 10">CGMCC 1.9109</strain>
    </source>
</reference>
<protein>
    <recommendedName>
        <fullName evidence="2">histidine kinase</fullName>
        <ecNumber evidence="2">2.7.13.3</ecNumber>
    </recommendedName>
</protein>
<dbReference type="Gene3D" id="3.40.50.2300">
    <property type="match status" value="1"/>
</dbReference>
<dbReference type="PROSITE" id="PS50109">
    <property type="entry name" value="HIS_KIN"/>
    <property type="match status" value="1"/>
</dbReference>
<dbReference type="PANTHER" id="PTHR45339">
    <property type="entry name" value="HYBRID SIGNAL TRANSDUCTION HISTIDINE KINASE J"/>
    <property type="match status" value="1"/>
</dbReference>
<dbReference type="SMART" id="SM00388">
    <property type="entry name" value="HisKA"/>
    <property type="match status" value="1"/>
</dbReference>
<keyword evidence="6" id="KW-0812">Transmembrane</keyword>
<feature type="transmembrane region" description="Helical" evidence="6">
    <location>
        <begin position="153"/>
        <end position="170"/>
    </location>
</feature>
<dbReference type="InterPro" id="IPR011006">
    <property type="entry name" value="CheY-like_superfamily"/>
</dbReference>
<organism evidence="9 10">
    <name type="scientific">Kordiimonas lacus</name>
    <dbReference type="NCBI Taxonomy" id="637679"/>
    <lineage>
        <taxon>Bacteria</taxon>
        <taxon>Pseudomonadati</taxon>
        <taxon>Pseudomonadota</taxon>
        <taxon>Alphaproteobacteria</taxon>
        <taxon>Kordiimonadales</taxon>
        <taxon>Kordiimonadaceae</taxon>
        <taxon>Kordiimonas</taxon>
    </lineage>
</organism>
<dbReference type="InterPro" id="IPR005467">
    <property type="entry name" value="His_kinase_dom"/>
</dbReference>
<dbReference type="InterPro" id="IPR003594">
    <property type="entry name" value="HATPase_dom"/>
</dbReference>
<dbReference type="Pfam" id="PF00072">
    <property type="entry name" value="Response_reg"/>
    <property type="match status" value="1"/>
</dbReference>
<proteinExistence type="predicted"/>
<accession>A0A1G6ZRX3</accession>
<keyword evidence="6" id="KW-0472">Membrane</keyword>